<proteinExistence type="predicted"/>
<evidence type="ECO:0000313" key="3">
    <source>
        <dbReference type="Proteomes" id="UP000800093"/>
    </source>
</evidence>
<gene>
    <name evidence="2" type="ORF">CC78DRAFT_207832</name>
</gene>
<keyword evidence="3" id="KW-1185">Reference proteome</keyword>
<evidence type="ECO:0000256" key="1">
    <source>
        <dbReference type="SAM" id="MobiDB-lite"/>
    </source>
</evidence>
<organism evidence="2 3">
    <name type="scientific">Lojkania enalia</name>
    <dbReference type="NCBI Taxonomy" id="147567"/>
    <lineage>
        <taxon>Eukaryota</taxon>
        <taxon>Fungi</taxon>
        <taxon>Dikarya</taxon>
        <taxon>Ascomycota</taxon>
        <taxon>Pezizomycotina</taxon>
        <taxon>Dothideomycetes</taxon>
        <taxon>Pleosporomycetidae</taxon>
        <taxon>Pleosporales</taxon>
        <taxon>Pleosporales incertae sedis</taxon>
        <taxon>Lojkania</taxon>
    </lineage>
</organism>
<comment type="caution">
    <text evidence="2">The sequence shown here is derived from an EMBL/GenBank/DDBJ whole genome shotgun (WGS) entry which is preliminary data.</text>
</comment>
<evidence type="ECO:0000313" key="2">
    <source>
        <dbReference type="EMBL" id="KAF2265172.1"/>
    </source>
</evidence>
<accession>A0A9P4KCC8</accession>
<reference evidence="3" key="1">
    <citation type="journal article" date="2020" name="Stud. Mycol.">
        <title>101 Dothideomycetes genomes: A test case for predicting lifestyles and emergence of pathogens.</title>
        <authorList>
            <person name="Haridas S."/>
            <person name="Albert R."/>
            <person name="Binder M."/>
            <person name="Bloem J."/>
            <person name="LaButti K."/>
            <person name="Salamov A."/>
            <person name="Andreopoulos B."/>
            <person name="Baker S."/>
            <person name="Barry K."/>
            <person name="Bills G."/>
            <person name="Bluhm B."/>
            <person name="Cannon C."/>
            <person name="Castanera R."/>
            <person name="Culley D."/>
            <person name="Daum C."/>
            <person name="Ezra D."/>
            <person name="Gonzalez J."/>
            <person name="Henrissat B."/>
            <person name="Kuo A."/>
            <person name="Liang C."/>
            <person name="Lipzen A."/>
            <person name="Lutzoni F."/>
            <person name="Magnuson J."/>
            <person name="Mondo S."/>
            <person name="Nolan M."/>
            <person name="Ohm R."/>
            <person name="Pangilinan J."/>
            <person name="Park H.-J."/>
            <person name="Ramirez L."/>
            <person name="Alfaro M."/>
            <person name="Sun H."/>
            <person name="Tritt A."/>
            <person name="Yoshinaga Y."/>
            <person name="Zwiers L.-H."/>
            <person name="Turgeon B."/>
            <person name="Goodwin S."/>
            <person name="Spatafora J."/>
            <person name="Crous P."/>
            <person name="Grigoriev I."/>
        </authorList>
    </citation>
    <scope>NUCLEOTIDE SEQUENCE [LARGE SCALE GENOMIC DNA]</scope>
    <source>
        <strain evidence="3">CBS 304.66</strain>
    </source>
</reference>
<feature type="region of interest" description="Disordered" evidence="1">
    <location>
        <begin position="73"/>
        <end position="183"/>
    </location>
</feature>
<name>A0A9P4KCC8_9PLEO</name>
<feature type="compositionally biased region" description="Basic residues" evidence="1">
    <location>
        <begin position="136"/>
        <end position="145"/>
    </location>
</feature>
<sequence length="183" mass="19437">MPPKRDANAGVEPIAGFDAKETKWLAAAFISSIGSDKYDYDLMASLTGNTAGTLKKLYPVIKRKAMEAQPSFATFLGGSSNGENRTSSAKQARVLKRKADETAGGSDPDSKKAKIPETSNNGDEGDEGYDSEGAKPKKRAPKKAAPKKDKATNRKKGCQDSGENSPDGADDLGMYTQMVAIEL</sequence>
<feature type="compositionally biased region" description="Polar residues" evidence="1">
    <location>
        <begin position="77"/>
        <end position="90"/>
    </location>
</feature>
<dbReference type="EMBL" id="ML986610">
    <property type="protein sequence ID" value="KAF2265172.1"/>
    <property type="molecule type" value="Genomic_DNA"/>
</dbReference>
<dbReference type="OrthoDB" id="3796455at2759"/>
<protein>
    <submittedName>
        <fullName evidence="2">Uncharacterized protein</fullName>
    </submittedName>
</protein>
<dbReference type="Proteomes" id="UP000800093">
    <property type="component" value="Unassembled WGS sequence"/>
</dbReference>
<dbReference type="AlphaFoldDB" id="A0A9P4KCC8"/>